<dbReference type="SMR" id="G4YEJ7"/>
<organism evidence="2 3">
    <name type="scientific">Phytophthora sojae (strain P6497)</name>
    <name type="common">Soybean stem and root rot agent</name>
    <name type="synonym">Phytophthora megasperma f. sp. glycines</name>
    <dbReference type="NCBI Taxonomy" id="1094619"/>
    <lineage>
        <taxon>Eukaryota</taxon>
        <taxon>Sar</taxon>
        <taxon>Stramenopiles</taxon>
        <taxon>Oomycota</taxon>
        <taxon>Peronosporomycetes</taxon>
        <taxon>Peronosporales</taxon>
        <taxon>Peronosporaceae</taxon>
        <taxon>Phytophthora</taxon>
    </lineage>
</organism>
<dbReference type="InParanoid" id="G4YEJ7"/>
<keyword evidence="1" id="KW-0732">Signal</keyword>
<dbReference type="EMBL" id="JH159151">
    <property type="protein sequence ID" value="EGZ27274.1"/>
    <property type="molecule type" value="Genomic_DNA"/>
</dbReference>
<evidence type="ECO:0000313" key="2">
    <source>
        <dbReference type="EMBL" id="EGZ27274.1"/>
    </source>
</evidence>
<gene>
    <name evidence="2" type="ORF">PHYSODRAFT_257305</name>
</gene>
<dbReference type="AlphaFoldDB" id="G4YEJ7"/>
<feature type="chain" id="PRO_5003471217" evidence="1">
    <location>
        <begin position="22"/>
        <end position="195"/>
    </location>
</feature>
<dbReference type="GeneID" id="20638853"/>
<keyword evidence="3" id="KW-1185">Reference proteome</keyword>
<reference evidence="2 3" key="1">
    <citation type="journal article" date="2006" name="Science">
        <title>Phytophthora genome sequences uncover evolutionary origins and mechanisms of pathogenesis.</title>
        <authorList>
            <person name="Tyler B.M."/>
            <person name="Tripathy S."/>
            <person name="Zhang X."/>
            <person name="Dehal P."/>
            <person name="Jiang R.H."/>
            <person name="Aerts A."/>
            <person name="Arredondo F.D."/>
            <person name="Baxter L."/>
            <person name="Bensasson D."/>
            <person name="Beynon J.L."/>
            <person name="Chapman J."/>
            <person name="Damasceno C.M."/>
            <person name="Dorrance A.E."/>
            <person name="Dou D."/>
            <person name="Dickerman A.W."/>
            <person name="Dubchak I.L."/>
            <person name="Garbelotto M."/>
            <person name="Gijzen M."/>
            <person name="Gordon S.G."/>
            <person name="Govers F."/>
            <person name="Grunwald N.J."/>
            <person name="Huang W."/>
            <person name="Ivors K.L."/>
            <person name="Jones R.W."/>
            <person name="Kamoun S."/>
            <person name="Krampis K."/>
            <person name="Lamour K.H."/>
            <person name="Lee M.K."/>
            <person name="McDonald W.H."/>
            <person name="Medina M."/>
            <person name="Meijer H.J."/>
            <person name="Nordberg E.K."/>
            <person name="Maclean D.J."/>
            <person name="Ospina-Giraldo M.D."/>
            <person name="Morris P.F."/>
            <person name="Phuntumart V."/>
            <person name="Putnam N.H."/>
            <person name="Rash S."/>
            <person name="Rose J.K."/>
            <person name="Sakihama Y."/>
            <person name="Salamov A.A."/>
            <person name="Savidor A."/>
            <person name="Scheuring C.F."/>
            <person name="Smith B.M."/>
            <person name="Sobral B.W."/>
            <person name="Terry A."/>
            <person name="Torto-Alalibo T.A."/>
            <person name="Win J."/>
            <person name="Xu Z."/>
            <person name="Zhang H."/>
            <person name="Grigoriev I.V."/>
            <person name="Rokhsar D.S."/>
            <person name="Boore J.L."/>
        </authorList>
    </citation>
    <scope>NUCLEOTIDE SEQUENCE [LARGE SCALE GENOMIC DNA]</scope>
    <source>
        <strain evidence="2 3">P6497</strain>
    </source>
</reference>
<dbReference type="KEGG" id="psoj:PHYSODRAFT_257305"/>
<dbReference type="Proteomes" id="UP000002640">
    <property type="component" value="Unassembled WGS sequence"/>
</dbReference>
<proteinExistence type="predicted"/>
<sequence length="195" mass="21810">MYLVCPVALVTAALTFKSADAHGYISNSAAQFVDPDKSTFYVKTMTANVNRAFGGLRWDDSPEANAATFTSSFAKAGYSSLRDMLDQQVTDCANTRTDVSPVDVSDLTAMTWQNNPGVITHRGPCEVWIDEIMMNHRDNCLAGNVAVYSMEISTDFSKCSDKCTLRFYWLALYEPNWQIVRIDREQCWGRSTSSH</sequence>
<evidence type="ECO:0000313" key="3">
    <source>
        <dbReference type="Proteomes" id="UP000002640"/>
    </source>
</evidence>
<protein>
    <submittedName>
        <fullName evidence="2">Uncharacterized protein</fullName>
    </submittedName>
</protein>
<name>G4YEJ7_PHYSP</name>
<accession>G4YEJ7</accession>
<dbReference type="RefSeq" id="XP_009514549.1">
    <property type="nucleotide sequence ID" value="XM_009516254.1"/>
</dbReference>
<evidence type="ECO:0000256" key="1">
    <source>
        <dbReference type="SAM" id="SignalP"/>
    </source>
</evidence>
<feature type="signal peptide" evidence="1">
    <location>
        <begin position="1"/>
        <end position="21"/>
    </location>
</feature>